<keyword evidence="5" id="KW-1185">Reference proteome</keyword>
<feature type="zinc finger region" description="C3H1-type" evidence="1">
    <location>
        <begin position="55"/>
        <end position="84"/>
    </location>
</feature>
<evidence type="ECO:0000256" key="1">
    <source>
        <dbReference type="PROSITE-ProRule" id="PRU00723"/>
    </source>
</evidence>
<protein>
    <recommendedName>
        <fullName evidence="3">C3H1-type domain-containing protein</fullName>
    </recommendedName>
</protein>
<feature type="region of interest" description="Disordered" evidence="2">
    <location>
        <begin position="204"/>
        <end position="261"/>
    </location>
</feature>
<evidence type="ECO:0000256" key="2">
    <source>
        <dbReference type="SAM" id="MobiDB-lite"/>
    </source>
</evidence>
<evidence type="ECO:0000313" key="5">
    <source>
        <dbReference type="Proteomes" id="UP001642406"/>
    </source>
</evidence>
<reference evidence="4 5" key="1">
    <citation type="submission" date="2024-01" db="EMBL/GenBank/DDBJ databases">
        <authorList>
            <person name="Allen C."/>
            <person name="Tagirdzhanova G."/>
        </authorList>
    </citation>
    <scope>NUCLEOTIDE SEQUENCE [LARGE SCALE GENOMIC DNA]</scope>
</reference>
<dbReference type="EMBL" id="CAWUHC010000001">
    <property type="protein sequence ID" value="CAK7208579.1"/>
    <property type="molecule type" value="Genomic_DNA"/>
</dbReference>
<dbReference type="InterPro" id="IPR000571">
    <property type="entry name" value="Znf_CCCH"/>
</dbReference>
<keyword evidence="1" id="KW-0862">Zinc</keyword>
<feature type="region of interest" description="Disordered" evidence="2">
    <location>
        <begin position="283"/>
        <end position="304"/>
    </location>
</feature>
<proteinExistence type="predicted"/>
<feature type="compositionally biased region" description="Polar residues" evidence="2">
    <location>
        <begin position="236"/>
        <end position="251"/>
    </location>
</feature>
<feature type="region of interest" description="Disordered" evidence="2">
    <location>
        <begin position="359"/>
        <end position="390"/>
    </location>
</feature>
<dbReference type="PROSITE" id="PS50103">
    <property type="entry name" value="ZF_C3H1"/>
    <property type="match status" value="1"/>
</dbReference>
<keyword evidence="1" id="KW-0863">Zinc-finger</keyword>
<keyword evidence="1" id="KW-0479">Metal-binding</keyword>
<name>A0ABP0AMZ6_9PEZI</name>
<feature type="compositionally biased region" description="Basic and acidic residues" evidence="2">
    <location>
        <begin position="369"/>
        <end position="390"/>
    </location>
</feature>
<sequence>MIVLQDPLTQPFSGYGALSTQQPSFGANMLAHTGAIVQRSGPGNINSGSNGASTKKNKVYCDKWVHEGICAFTQQGCKFKHEMPHDRSIQRSLGLFHGYPSWYKKQQAQEQQAREQQPPVTMDAAVPGLQSLPALPAQQQQQQACSSFAPRTAAFVPSLSSIHSGFSCPVSILAVPAAPPPTPVPQQRTMQHAGLFQTSGFYPDFGSNGNSMTGNRMRGGSGSSNGMDSPWRASGVNASSWRTPQPATSTAEHVFGDGSTGQLTDSFARNLSFGEQPLSRVYQSQQLHQQQPAPTPSETGEQLYSGVGSAYPLGFGIGLKSGGNCLGSLGAVDSQANAGGRSSFGPIGPPTRVVAQETTLSTAFAYHGSQDHAHDEQPGDDTGDHSTTKW</sequence>
<accession>A0ABP0AMZ6</accession>
<evidence type="ECO:0000259" key="3">
    <source>
        <dbReference type="PROSITE" id="PS50103"/>
    </source>
</evidence>
<organism evidence="4 5">
    <name type="scientific">Sporothrix bragantina</name>
    <dbReference type="NCBI Taxonomy" id="671064"/>
    <lineage>
        <taxon>Eukaryota</taxon>
        <taxon>Fungi</taxon>
        <taxon>Dikarya</taxon>
        <taxon>Ascomycota</taxon>
        <taxon>Pezizomycotina</taxon>
        <taxon>Sordariomycetes</taxon>
        <taxon>Sordariomycetidae</taxon>
        <taxon>Ophiostomatales</taxon>
        <taxon>Ophiostomataceae</taxon>
        <taxon>Sporothrix</taxon>
    </lineage>
</organism>
<feature type="domain" description="C3H1-type" evidence="3">
    <location>
        <begin position="55"/>
        <end position="84"/>
    </location>
</feature>
<dbReference type="Proteomes" id="UP001642406">
    <property type="component" value="Unassembled WGS sequence"/>
</dbReference>
<evidence type="ECO:0000313" key="4">
    <source>
        <dbReference type="EMBL" id="CAK7208579.1"/>
    </source>
</evidence>
<comment type="caution">
    <text evidence="4">The sequence shown here is derived from an EMBL/GenBank/DDBJ whole genome shotgun (WGS) entry which is preliminary data.</text>
</comment>
<gene>
    <name evidence="4" type="ORF">SBRCBS47491_000139</name>
</gene>